<keyword evidence="2" id="KW-1185">Reference proteome</keyword>
<evidence type="ECO:0000313" key="2">
    <source>
        <dbReference type="Proteomes" id="UP001375743"/>
    </source>
</evidence>
<proteinExistence type="predicted"/>
<dbReference type="Pfam" id="PF10134">
    <property type="entry name" value="RPA"/>
    <property type="match status" value="1"/>
</dbReference>
<dbReference type="Proteomes" id="UP001375743">
    <property type="component" value="Unassembled WGS sequence"/>
</dbReference>
<protein>
    <submittedName>
        <fullName evidence="1">Replication initiator protein A</fullName>
    </submittedName>
</protein>
<sequence>MTETTRDHDEIPAILASYFADLPTRSFRDVMERPFFAIAKSRRTRPIEYAETRDDGSISIRIDGKPGVGIATIWDHDVMLWATSQIVDRLNRGLEPSPRLRFAMNELLRAIGRTDARGKAQATRYEELRAALERLRTTSVVIVATERRGNQEKRTRVAFSWLDSVGDIKEDGEPDRAEITLSRWFYQGITAGRVLAIDPAYFRLTGGLERMLYLLARKHCGQQPEWEVRPDTLYAKTGCEDAFRNFMMRLRRLARADRLPGYTVGLEGDETVVVFRRRTPADAGS</sequence>
<accession>A0ABU8XYA9</accession>
<dbReference type="EMBL" id="JBBLZC010000042">
    <property type="protein sequence ID" value="MEK0086036.1"/>
    <property type="molecule type" value="Genomic_DNA"/>
</dbReference>
<evidence type="ECO:0000313" key="1">
    <source>
        <dbReference type="EMBL" id="MEK0086036.1"/>
    </source>
</evidence>
<gene>
    <name evidence="1" type="ORF">U1T56_23005</name>
</gene>
<reference evidence="1 2" key="1">
    <citation type="submission" date="2024-01" db="EMBL/GenBank/DDBJ databases">
        <title>Multi-omics insights into the function and evolution of sodium benzoate biodegradation pathways in Benzoatithermus flavus gen. nov., sp. nov. from hot spring.</title>
        <authorList>
            <person name="Hu C.-J."/>
            <person name="Li W.-J."/>
        </authorList>
    </citation>
    <scope>NUCLEOTIDE SEQUENCE [LARGE SCALE GENOMIC DNA]</scope>
    <source>
        <strain evidence="1 2">SYSU G07066</strain>
    </source>
</reference>
<dbReference type="InterPro" id="IPR018777">
    <property type="entry name" value="Replication_initiator_prot_A"/>
</dbReference>
<dbReference type="RefSeq" id="WP_418161880.1">
    <property type="nucleotide sequence ID" value="NZ_JBBLZC010000042.1"/>
</dbReference>
<name>A0ABU8XYA9_9PROT</name>
<comment type="caution">
    <text evidence="1">The sequence shown here is derived from an EMBL/GenBank/DDBJ whole genome shotgun (WGS) entry which is preliminary data.</text>
</comment>
<organism evidence="1 2">
    <name type="scientific">Benzoatithermus flavus</name>
    <dbReference type="NCBI Taxonomy" id="3108223"/>
    <lineage>
        <taxon>Bacteria</taxon>
        <taxon>Pseudomonadati</taxon>
        <taxon>Pseudomonadota</taxon>
        <taxon>Alphaproteobacteria</taxon>
        <taxon>Geminicoccales</taxon>
        <taxon>Geminicoccaceae</taxon>
        <taxon>Benzoatithermus</taxon>
    </lineage>
</organism>